<dbReference type="AlphaFoldDB" id="A0A849BWW6"/>
<feature type="domain" description="Calcineurin-like phosphoesterase" evidence="4">
    <location>
        <begin position="149"/>
        <end position="315"/>
    </location>
</feature>
<organism evidence="5 6">
    <name type="scientific">Nocardia uniformis</name>
    <dbReference type="NCBI Taxonomy" id="53432"/>
    <lineage>
        <taxon>Bacteria</taxon>
        <taxon>Bacillati</taxon>
        <taxon>Actinomycetota</taxon>
        <taxon>Actinomycetes</taxon>
        <taxon>Mycobacteriales</taxon>
        <taxon>Nocardiaceae</taxon>
        <taxon>Nocardia</taxon>
    </lineage>
</organism>
<protein>
    <submittedName>
        <fullName evidence="5">Metallophosphoesterase</fullName>
    </submittedName>
</protein>
<comment type="caution">
    <text evidence="5">The sequence shown here is derived from an EMBL/GenBank/DDBJ whole genome shotgun (WGS) entry which is preliminary data.</text>
</comment>
<keyword evidence="3" id="KW-1133">Transmembrane helix</keyword>
<dbReference type="InterPro" id="IPR004843">
    <property type="entry name" value="Calcineurin-like_PHP"/>
</dbReference>
<dbReference type="CDD" id="cd07385">
    <property type="entry name" value="MPP_YkuE_C"/>
    <property type="match status" value="1"/>
</dbReference>
<evidence type="ECO:0000259" key="4">
    <source>
        <dbReference type="Pfam" id="PF00149"/>
    </source>
</evidence>
<evidence type="ECO:0000256" key="2">
    <source>
        <dbReference type="ARBA" id="ARBA00022801"/>
    </source>
</evidence>
<dbReference type="PANTHER" id="PTHR31302:SF31">
    <property type="entry name" value="PHOSPHODIESTERASE YAEI"/>
    <property type="match status" value="1"/>
</dbReference>
<gene>
    <name evidence="5" type="ORF">HLB23_01645</name>
</gene>
<feature type="transmembrane region" description="Helical" evidence="3">
    <location>
        <begin position="34"/>
        <end position="53"/>
    </location>
</feature>
<feature type="transmembrane region" description="Helical" evidence="3">
    <location>
        <begin position="6"/>
        <end position="22"/>
    </location>
</feature>
<dbReference type="PANTHER" id="PTHR31302">
    <property type="entry name" value="TRANSMEMBRANE PROTEIN WITH METALLOPHOSPHOESTERASE DOMAIN-RELATED"/>
    <property type="match status" value="1"/>
</dbReference>
<accession>A0A849BWW6</accession>
<sequence>MLRIVIGGVVFALVHWLLYWRFIRATGVRGPAKVVGAVVLGVLWLAIVVALGAGSSYSQEPIRPVVWLGLTWSAAMFYLLLGLLVIGLVLLIARIARFPHRTRLLQGMSAVLVVAAVGTVAYGVYEADNPRVVAVELRSPKLPAELDGIRVAVVADIHVGAARGAAFTQRVVDLVNDQRPDLIVLPGDLIDGSVELVGPDIAPIAGLTSKYGTFAVAGNHEGYVDGVADWMDYWETLGLRTLRNQRAEIEINGATLAIAGVYDYAASDPYGPDLDAAMAGHRSDRFIMLLAHQPRQAPDSAAHGVDLQVSGHTHGGQIWPLTHVVGRVNGTVAGLDRVGDMRLYTTRGVGAWGPPVRVGAPPDISILTLRRG</sequence>
<reference evidence="5 6" key="1">
    <citation type="submission" date="2020-05" db="EMBL/GenBank/DDBJ databases">
        <title>MicrobeNet Type strains.</title>
        <authorList>
            <person name="Nicholson A.C."/>
        </authorList>
    </citation>
    <scope>NUCLEOTIDE SEQUENCE [LARGE SCALE GENOMIC DNA]</scope>
    <source>
        <strain evidence="5 6">JCM 3224</strain>
    </source>
</reference>
<keyword evidence="3" id="KW-0812">Transmembrane</keyword>
<evidence type="ECO:0000313" key="5">
    <source>
        <dbReference type="EMBL" id="NNH68595.1"/>
    </source>
</evidence>
<dbReference type="GO" id="GO:0008758">
    <property type="term" value="F:UDP-2,3-diacylglucosamine hydrolase activity"/>
    <property type="evidence" value="ECO:0007669"/>
    <property type="project" value="TreeGrafter"/>
</dbReference>
<name>A0A849BWW6_9NOCA</name>
<feature type="transmembrane region" description="Helical" evidence="3">
    <location>
        <begin position="65"/>
        <end position="92"/>
    </location>
</feature>
<dbReference type="SUPFAM" id="SSF56300">
    <property type="entry name" value="Metallo-dependent phosphatases"/>
    <property type="match status" value="1"/>
</dbReference>
<dbReference type="GO" id="GO:0009245">
    <property type="term" value="P:lipid A biosynthetic process"/>
    <property type="evidence" value="ECO:0007669"/>
    <property type="project" value="TreeGrafter"/>
</dbReference>
<proteinExistence type="predicted"/>
<keyword evidence="6" id="KW-1185">Reference proteome</keyword>
<keyword evidence="2" id="KW-0378">Hydrolase</keyword>
<dbReference type="InterPro" id="IPR051158">
    <property type="entry name" value="Metallophosphoesterase_sf"/>
</dbReference>
<dbReference type="GO" id="GO:0016020">
    <property type="term" value="C:membrane"/>
    <property type="evidence" value="ECO:0007669"/>
    <property type="project" value="GOC"/>
</dbReference>
<dbReference type="Proteomes" id="UP000586827">
    <property type="component" value="Unassembled WGS sequence"/>
</dbReference>
<evidence type="ECO:0000313" key="6">
    <source>
        <dbReference type="Proteomes" id="UP000586827"/>
    </source>
</evidence>
<keyword evidence="1" id="KW-0479">Metal-binding</keyword>
<evidence type="ECO:0000256" key="1">
    <source>
        <dbReference type="ARBA" id="ARBA00022723"/>
    </source>
</evidence>
<evidence type="ECO:0000256" key="3">
    <source>
        <dbReference type="SAM" id="Phobius"/>
    </source>
</evidence>
<dbReference type="Gene3D" id="3.60.21.10">
    <property type="match status" value="1"/>
</dbReference>
<dbReference type="GO" id="GO:0046872">
    <property type="term" value="F:metal ion binding"/>
    <property type="evidence" value="ECO:0007669"/>
    <property type="project" value="UniProtKB-KW"/>
</dbReference>
<dbReference type="InterPro" id="IPR029052">
    <property type="entry name" value="Metallo-depent_PP-like"/>
</dbReference>
<dbReference type="Pfam" id="PF00149">
    <property type="entry name" value="Metallophos"/>
    <property type="match status" value="1"/>
</dbReference>
<keyword evidence="3" id="KW-0472">Membrane</keyword>
<feature type="transmembrane region" description="Helical" evidence="3">
    <location>
        <begin position="104"/>
        <end position="125"/>
    </location>
</feature>
<dbReference type="EMBL" id="JABELX010000001">
    <property type="protein sequence ID" value="NNH68595.1"/>
    <property type="molecule type" value="Genomic_DNA"/>
</dbReference>